<name>A0A4Z1KK46_9HELO</name>
<evidence type="ECO:0000256" key="1">
    <source>
        <dbReference type="SAM" id="MobiDB-lite"/>
    </source>
</evidence>
<organism evidence="2 3">
    <name type="scientific">Botrytis porri</name>
    <dbReference type="NCBI Taxonomy" id="87229"/>
    <lineage>
        <taxon>Eukaryota</taxon>
        <taxon>Fungi</taxon>
        <taxon>Dikarya</taxon>
        <taxon>Ascomycota</taxon>
        <taxon>Pezizomycotina</taxon>
        <taxon>Leotiomycetes</taxon>
        <taxon>Helotiales</taxon>
        <taxon>Sclerotiniaceae</taxon>
        <taxon>Botrytis</taxon>
    </lineage>
</organism>
<feature type="compositionally biased region" description="Basic and acidic residues" evidence="1">
    <location>
        <begin position="56"/>
        <end position="66"/>
    </location>
</feature>
<protein>
    <submittedName>
        <fullName evidence="2">Uncharacterized protein</fullName>
    </submittedName>
</protein>
<evidence type="ECO:0000313" key="3">
    <source>
        <dbReference type="Proteomes" id="UP000297280"/>
    </source>
</evidence>
<dbReference type="Proteomes" id="UP000297280">
    <property type="component" value="Unassembled WGS sequence"/>
</dbReference>
<evidence type="ECO:0000313" key="2">
    <source>
        <dbReference type="EMBL" id="TGO85870.1"/>
    </source>
</evidence>
<dbReference type="AlphaFoldDB" id="A0A4Z1KK46"/>
<comment type="caution">
    <text evidence="2">The sequence shown here is derived from an EMBL/GenBank/DDBJ whole genome shotgun (WGS) entry which is preliminary data.</text>
</comment>
<proteinExistence type="predicted"/>
<gene>
    <name evidence="2" type="ORF">BPOR_0356g00030</name>
</gene>
<sequence>MIFGSINLVQAQSYQESPSISEQNYSSSSASPNAFNEVNTHFAQLGKGNRCKSRAKKEINHEGDPI</sequence>
<feature type="region of interest" description="Disordered" evidence="1">
    <location>
        <begin position="47"/>
        <end position="66"/>
    </location>
</feature>
<accession>A0A4Z1KK46</accession>
<reference evidence="2 3" key="1">
    <citation type="submission" date="2017-12" db="EMBL/GenBank/DDBJ databases">
        <title>Comparative genomics of Botrytis spp.</title>
        <authorList>
            <person name="Valero-Jimenez C.A."/>
            <person name="Tapia P."/>
            <person name="Veloso J."/>
            <person name="Silva-Moreno E."/>
            <person name="Staats M."/>
            <person name="Valdes J.H."/>
            <person name="Van Kan J.A.L."/>
        </authorList>
    </citation>
    <scope>NUCLEOTIDE SEQUENCE [LARGE SCALE GENOMIC DNA]</scope>
    <source>
        <strain evidence="2 3">MUCL3349</strain>
    </source>
</reference>
<keyword evidence="3" id="KW-1185">Reference proteome</keyword>
<dbReference type="EMBL" id="PQXO01000355">
    <property type="protein sequence ID" value="TGO85870.1"/>
    <property type="molecule type" value="Genomic_DNA"/>
</dbReference>